<evidence type="ECO:0000313" key="2">
    <source>
        <dbReference type="Proteomes" id="UP001652625"/>
    </source>
</evidence>
<accession>A0ABM4BUA8</accession>
<proteinExistence type="predicted"/>
<keyword evidence="1" id="KW-1133">Transmembrane helix</keyword>
<evidence type="ECO:0000256" key="1">
    <source>
        <dbReference type="SAM" id="Phobius"/>
    </source>
</evidence>
<reference evidence="3" key="1">
    <citation type="submission" date="2025-08" db="UniProtKB">
        <authorList>
            <consortium name="RefSeq"/>
        </authorList>
    </citation>
    <scope>IDENTIFICATION</scope>
</reference>
<name>A0ABM4BUA8_HYDVU</name>
<dbReference type="RefSeq" id="XP_065652753.1">
    <property type="nucleotide sequence ID" value="XM_065796681.1"/>
</dbReference>
<evidence type="ECO:0000313" key="3">
    <source>
        <dbReference type="RefSeq" id="XP_065652753.1"/>
    </source>
</evidence>
<sequence length="523" mass="60027">MITVTYKKLISLLIISIILFCVCYRLVRGCTWEQNIMSDNSGGIASVLSNTQNDCCLYCLNNFTDTFAAFFLDSQCTCLNVNHERVVFNGAYYTYITREPFSLNQSNYECGSYGSFTILTLSYVVWETDAYSFQVINMNLDMNLSTSILMMKPDSNLINFDGATVGVAYSAYQKIKSNFFQNITRTFKVGYINVTTQFAMSYTRVVVGREKLIVFIKLFNVVANMKNSNYVFSFNANGPGDRNSYMAIVYIKNDNFNSTADVENAVFKIYYNKNFIMYKEYMSIIGGTVTNITIKISFSTPNILKFTIPRLRCGATIQFNVYFFPLMKNQQKIDSLFLELSATVYQNDSSFQQLKQNIITFSPVRTQKRVWNRRIIGDVLSILTLNDAVLICERAIDRTKHYCGFYLLEGVTTLTRLSAIFVEPICFDNITQNIYFQDKFGNVLRYNYLDKITERLPDTKANVLQLPSIILPITKTKDNIYFCCDTQIGLYNGVPYKTNRHGVFLANDLIIKWVQPTLYLPST</sequence>
<keyword evidence="2" id="KW-1185">Reference proteome</keyword>
<feature type="transmembrane region" description="Helical" evidence="1">
    <location>
        <begin position="9"/>
        <end position="27"/>
    </location>
</feature>
<gene>
    <name evidence="3" type="primary">LOC136080067</name>
</gene>
<dbReference type="GeneID" id="136080067"/>
<dbReference type="Proteomes" id="UP001652625">
    <property type="component" value="Chromosome 05"/>
</dbReference>
<protein>
    <submittedName>
        <fullName evidence="3">Uncharacterized protein LOC136080067 isoform X1</fullName>
    </submittedName>
</protein>
<organism evidence="2 3">
    <name type="scientific">Hydra vulgaris</name>
    <name type="common">Hydra</name>
    <name type="synonym">Hydra attenuata</name>
    <dbReference type="NCBI Taxonomy" id="6087"/>
    <lineage>
        <taxon>Eukaryota</taxon>
        <taxon>Metazoa</taxon>
        <taxon>Cnidaria</taxon>
        <taxon>Hydrozoa</taxon>
        <taxon>Hydroidolina</taxon>
        <taxon>Anthoathecata</taxon>
        <taxon>Aplanulata</taxon>
        <taxon>Hydridae</taxon>
        <taxon>Hydra</taxon>
    </lineage>
</organism>
<keyword evidence="1" id="KW-0812">Transmembrane</keyword>
<keyword evidence="1" id="KW-0472">Membrane</keyword>